<dbReference type="RefSeq" id="WP_061771063.1">
    <property type="nucleotide sequence ID" value="NZ_FR904243.1"/>
</dbReference>
<sequence>MLQEIMPFVSKHPILSLAWIALLVAVIVITFNSRFSKVKEVSRGEATRLINKEDAVVVDTRSRDDFHKGHLANAINLTASEIKSGNLGDLEKHKAQPIIVACANGTASREPAENLKKSGFDNVVMLKEGIAGWSGENLPLVRGK</sequence>
<dbReference type="EMBL" id="FR904243">
    <property type="protein sequence ID" value="CDG49128.1"/>
    <property type="molecule type" value="Genomic_DNA"/>
</dbReference>
<keyword evidence="1" id="KW-1133">Transmembrane helix</keyword>
<feature type="transmembrane region" description="Helical" evidence="1">
    <location>
        <begin position="12"/>
        <end position="31"/>
    </location>
</feature>
<keyword evidence="1" id="KW-0812">Transmembrane</keyword>
<dbReference type="CDD" id="cd00158">
    <property type="entry name" value="RHOD"/>
    <property type="match status" value="1"/>
</dbReference>
<dbReference type="InterPro" id="IPR001763">
    <property type="entry name" value="Rhodanese-like_dom"/>
</dbReference>
<dbReference type="PROSITE" id="PS50206">
    <property type="entry name" value="RHODANESE_3"/>
    <property type="match status" value="1"/>
</dbReference>
<name>A0A068RDT5_9GAMM</name>
<organism evidence="3">
    <name type="scientific">Serratia symbiotica SCt-VLC</name>
    <dbReference type="NCBI Taxonomy" id="1347341"/>
    <lineage>
        <taxon>Bacteria</taxon>
        <taxon>Pseudomonadati</taxon>
        <taxon>Pseudomonadota</taxon>
        <taxon>Gammaproteobacteria</taxon>
        <taxon>Enterobacterales</taxon>
        <taxon>Yersiniaceae</taxon>
        <taxon>Serratia</taxon>
        <taxon>Serratia symbiotica</taxon>
    </lineage>
</organism>
<reference evidence="3" key="2">
    <citation type="journal article" date="2014" name="Genome Biol. Evol.">
        <title>Settling down: the genome of Serratia symbiotica from the aphid Cinara tujafilina zooms in on the process of accommodation to a cooperative intracellular life.</title>
        <authorList>
            <person name="Manzano-Marin A."/>
            <person name="Latorre A."/>
        </authorList>
    </citation>
    <scope>NUCLEOTIDE SEQUENCE</scope>
    <source>
        <strain evidence="3">SCt-VLC</strain>
    </source>
</reference>
<dbReference type="Gene3D" id="3.40.250.10">
    <property type="entry name" value="Rhodanese-like domain"/>
    <property type="match status" value="1"/>
</dbReference>
<evidence type="ECO:0000313" key="3">
    <source>
        <dbReference type="EMBL" id="CDG49128.1"/>
    </source>
</evidence>
<dbReference type="Pfam" id="PF00581">
    <property type="entry name" value="Rhodanese"/>
    <property type="match status" value="1"/>
</dbReference>
<dbReference type="InterPro" id="IPR036873">
    <property type="entry name" value="Rhodanese-like_dom_sf"/>
</dbReference>
<gene>
    <name evidence="3" type="primary">yibN</name>
    <name evidence="3" type="ORF">SCTVLC_2500</name>
</gene>
<protein>
    <submittedName>
        <fullName evidence="3">Uncharacterized protein YibN</fullName>
    </submittedName>
</protein>
<dbReference type="PANTHER" id="PTHR43031">
    <property type="entry name" value="FAD-DEPENDENT OXIDOREDUCTASE"/>
    <property type="match status" value="1"/>
</dbReference>
<dbReference type="SUPFAM" id="SSF52821">
    <property type="entry name" value="Rhodanese/Cell cycle control phosphatase"/>
    <property type="match status" value="1"/>
</dbReference>
<evidence type="ECO:0000259" key="2">
    <source>
        <dbReference type="PROSITE" id="PS50206"/>
    </source>
</evidence>
<keyword evidence="1" id="KW-0472">Membrane</keyword>
<dbReference type="InterPro" id="IPR050229">
    <property type="entry name" value="GlpE_sulfurtransferase"/>
</dbReference>
<dbReference type="SMART" id="SM00450">
    <property type="entry name" value="RHOD"/>
    <property type="match status" value="1"/>
</dbReference>
<dbReference type="PANTHER" id="PTHR43031:SF18">
    <property type="entry name" value="RHODANESE-RELATED SULFURTRANSFERASES"/>
    <property type="match status" value="1"/>
</dbReference>
<accession>A0A068RDT5</accession>
<evidence type="ECO:0000256" key="1">
    <source>
        <dbReference type="SAM" id="Phobius"/>
    </source>
</evidence>
<proteinExistence type="predicted"/>
<reference evidence="3" key="1">
    <citation type="submission" date="2013-06" db="EMBL/GenBank/DDBJ databases">
        <authorList>
            <person name="Mazano-Marin A."/>
        </authorList>
    </citation>
    <scope>NUCLEOTIDE SEQUENCE</scope>
    <source>
        <strain evidence="3">SCt-VLC</strain>
    </source>
</reference>
<feature type="domain" description="Rhodanese" evidence="2">
    <location>
        <begin position="51"/>
        <end position="142"/>
    </location>
</feature>
<dbReference type="AlphaFoldDB" id="A0A068RDT5"/>
<dbReference type="OrthoDB" id="9808735at2"/>